<evidence type="ECO:0000259" key="6">
    <source>
        <dbReference type="Pfam" id="PF18263"/>
    </source>
</evidence>
<proteinExistence type="inferred from homology"/>
<gene>
    <name evidence="7" type="ORF">Vbra_19269</name>
</gene>
<evidence type="ECO:0000256" key="2">
    <source>
        <dbReference type="ARBA" id="ARBA00008010"/>
    </source>
</evidence>
<dbReference type="Pfam" id="PF18263">
    <property type="entry name" value="WHD_MCM6"/>
    <property type="match status" value="1"/>
</dbReference>
<evidence type="ECO:0000256" key="3">
    <source>
        <dbReference type="ARBA" id="ARBA00022705"/>
    </source>
</evidence>
<keyword evidence="5" id="KW-0539">Nucleus</keyword>
<sequence length="483" mass="53779">MGNVHSRSADTSVPAFRGQCLDFIHTEDGRDAAHTSSDVGSLRTAALFLAERSMLSGRLSRLLHETHLEDDTRLHAVISFDDSLEAAELLKCMWVVEHNRWDEAADALRLAGQCGLCSLPAIITRGDLQRHRTKQAFLAEPRVVALWKLVGRHVDLGGGMGRLELFVDGHGSLRAIQDESDFEIELAPDLPADHPFQQHSDPQNPPVRHSITAYDVDTASWVVDQGFELEASFSAFLMALIITAAWAWGSIAKSQWIGRGRSDEVEEDLMDLMRRPVHRPFAEGVTAHMATMTDTDTTQRTVLVTPLGVGGHPFVAGINIQEEDYQVRMQVFTTEPSVGGAADDQHRRLQGFRLQFPQSTALMRPVLHRTGRRVFDSNQGPQTIRMTVSDFGTIKLRMVAYCGAEEGAGRHVTQKQLIDWYMATHINPDSEEALLNEELKLSLVIKRLARRGDLVRTISWSAQEGCKVLFAPNPTLLENQPTQ</sequence>
<reference evidence="7 8" key="1">
    <citation type="submission" date="2014-11" db="EMBL/GenBank/DDBJ databases">
        <authorList>
            <person name="Zhu J."/>
            <person name="Qi W."/>
            <person name="Song R."/>
        </authorList>
    </citation>
    <scope>NUCLEOTIDE SEQUENCE [LARGE SCALE GENOMIC DNA]</scope>
</reference>
<comment type="subcellular location">
    <subcellularLocation>
        <location evidence="1">Nucleus</location>
    </subcellularLocation>
</comment>
<dbReference type="VEuPathDB" id="CryptoDB:Vbra_19269"/>
<keyword evidence="4" id="KW-0378">Hydrolase</keyword>
<dbReference type="EMBL" id="CDMY01000938">
    <property type="protein sequence ID" value="CEM37438.1"/>
    <property type="molecule type" value="Genomic_DNA"/>
</dbReference>
<comment type="similarity">
    <text evidence="2">Belongs to the MCM family.</text>
</comment>
<accession>A0A0G4H1F5</accession>
<protein>
    <recommendedName>
        <fullName evidence="6">Mcm6 C-terminal winged-helix domain-containing protein</fullName>
    </recommendedName>
</protein>
<dbReference type="InterPro" id="IPR041024">
    <property type="entry name" value="Mcm6_C"/>
</dbReference>
<dbReference type="Gene3D" id="1.20.58.870">
    <property type="match status" value="1"/>
</dbReference>
<feature type="domain" description="Mcm6 C-terminal winged-helix" evidence="6">
    <location>
        <begin position="383"/>
        <end position="457"/>
    </location>
</feature>
<evidence type="ECO:0000256" key="4">
    <source>
        <dbReference type="ARBA" id="ARBA00022806"/>
    </source>
</evidence>
<evidence type="ECO:0000256" key="1">
    <source>
        <dbReference type="ARBA" id="ARBA00004123"/>
    </source>
</evidence>
<name>A0A0G4H1F5_VITBC</name>
<keyword evidence="4" id="KW-0547">Nucleotide-binding</keyword>
<dbReference type="PhylomeDB" id="A0A0G4H1F5"/>
<evidence type="ECO:0000256" key="5">
    <source>
        <dbReference type="ARBA" id="ARBA00023242"/>
    </source>
</evidence>
<dbReference type="Proteomes" id="UP000041254">
    <property type="component" value="Unassembled WGS sequence"/>
</dbReference>
<keyword evidence="4" id="KW-0347">Helicase</keyword>
<keyword evidence="8" id="KW-1185">Reference proteome</keyword>
<dbReference type="GO" id="GO:0005634">
    <property type="term" value="C:nucleus"/>
    <property type="evidence" value="ECO:0007669"/>
    <property type="project" value="UniProtKB-SubCell"/>
</dbReference>
<organism evidence="7 8">
    <name type="scientific">Vitrella brassicaformis (strain CCMP3155)</name>
    <dbReference type="NCBI Taxonomy" id="1169540"/>
    <lineage>
        <taxon>Eukaryota</taxon>
        <taxon>Sar</taxon>
        <taxon>Alveolata</taxon>
        <taxon>Colpodellida</taxon>
        <taxon>Vitrellaceae</taxon>
        <taxon>Vitrella</taxon>
    </lineage>
</organism>
<evidence type="ECO:0000313" key="7">
    <source>
        <dbReference type="EMBL" id="CEM37438.1"/>
    </source>
</evidence>
<keyword evidence="4" id="KW-0067">ATP-binding</keyword>
<keyword evidence="3" id="KW-0235">DNA replication</keyword>
<dbReference type="AlphaFoldDB" id="A0A0G4H1F5"/>
<evidence type="ECO:0000313" key="8">
    <source>
        <dbReference type="Proteomes" id="UP000041254"/>
    </source>
</evidence>
<dbReference type="GO" id="GO:0006260">
    <property type="term" value="P:DNA replication"/>
    <property type="evidence" value="ECO:0007669"/>
    <property type="project" value="UniProtKB-KW"/>
</dbReference>
<dbReference type="GO" id="GO:0004386">
    <property type="term" value="F:helicase activity"/>
    <property type="evidence" value="ECO:0007669"/>
    <property type="project" value="UniProtKB-KW"/>
</dbReference>
<dbReference type="InParanoid" id="A0A0G4H1F5"/>